<keyword evidence="5" id="KW-1185">Reference proteome</keyword>
<evidence type="ECO:0000313" key="3">
    <source>
        <dbReference type="EMBL" id="MBP2053763.1"/>
    </source>
</evidence>
<gene>
    <name evidence="2" type="ORF">AVL59_34270</name>
    <name evidence="3" type="ORF">J2Z21_006758</name>
</gene>
<feature type="region of interest" description="Disordered" evidence="1">
    <location>
        <begin position="1"/>
        <end position="101"/>
    </location>
</feature>
<dbReference type="RefSeq" id="WP_067312532.1">
    <property type="nucleotide sequence ID" value="NZ_CP016279.1"/>
</dbReference>
<dbReference type="Proteomes" id="UP001519309">
    <property type="component" value="Unassembled WGS sequence"/>
</dbReference>
<evidence type="ECO:0000313" key="5">
    <source>
        <dbReference type="Proteomes" id="UP001519309"/>
    </source>
</evidence>
<reference evidence="2 4" key="1">
    <citation type="submission" date="2016-06" db="EMBL/GenBank/DDBJ databases">
        <title>Complete genome sequence of Streptomyces griseochromogenes ATCC 14511, the Blasticidin S producer.</title>
        <authorList>
            <person name="Wu L."/>
        </authorList>
    </citation>
    <scope>NUCLEOTIDE SEQUENCE [LARGE SCALE GENOMIC DNA]</scope>
    <source>
        <strain evidence="2 4">ATCC 14511</strain>
    </source>
</reference>
<dbReference type="STRING" id="68214.AVL59_34270"/>
<protein>
    <submittedName>
        <fullName evidence="2">Uncharacterized protein</fullName>
    </submittedName>
</protein>
<evidence type="ECO:0000256" key="1">
    <source>
        <dbReference type="SAM" id="MobiDB-lite"/>
    </source>
</evidence>
<feature type="compositionally biased region" description="Basic residues" evidence="1">
    <location>
        <begin position="27"/>
        <end position="37"/>
    </location>
</feature>
<reference evidence="3 5" key="2">
    <citation type="submission" date="2021-03" db="EMBL/GenBank/DDBJ databases">
        <title>Genomic Encyclopedia of Type Strains, Phase IV (KMG-IV): sequencing the most valuable type-strain genomes for metagenomic binning, comparative biology and taxonomic classification.</title>
        <authorList>
            <person name="Goeker M."/>
        </authorList>
    </citation>
    <scope>NUCLEOTIDE SEQUENCE [LARGE SCALE GENOMIC DNA]</scope>
    <source>
        <strain evidence="3 5">DSM 40499</strain>
    </source>
</reference>
<organism evidence="2 4">
    <name type="scientific">Streptomyces griseochromogenes</name>
    <dbReference type="NCBI Taxonomy" id="68214"/>
    <lineage>
        <taxon>Bacteria</taxon>
        <taxon>Bacillati</taxon>
        <taxon>Actinomycetota</taxon>
        <taxon>Actinomycetes</taxon>
        <taxon>Kitasatosporales</taxon>
        <taxon>Streptomycetaceae</taxon>
        <taxon>Streptomyces</taxon>
    </lineage>
</organism>
<evidence type="ECO:0000313" key="4">
    <source>
        <dbReference type="Proteomes" id="UP000092659"/>
    </source>
</evidence>
<dbReference type="KEGG" id="sgs:AVL59_34270"/>
<proteinExistence type="predicted"/>
<dbReference type="Proteomes" id="UP000092659">
    <property type="component" value="Chromosome"/>
</dbReference>
<accession>A0A1B1B571</accession>
<evidence type="ECO:0000313" key="2">
    <source>
        <dbReference type="EMBL" id="ANP53954.1"/>
    </source>
</evidence>
<dbReference type="EMBL" id="JAGGLP010000017">
    <property type="protein sequence ID" value="MBP2053763.1"/>
    <property type="molecule type" value="Genomic_DNA"/>
</dbReference>
<sequence length="101" mass="11009">MTGERTDTGSASSGAEAVRRATVLGGYRRRRHSRACHPRTSPPPLDHDPCTGGFDRLWAESAHRSRIENRPWPAIRGEDPSEPESQPSGHPCHCAPSEVSA</sequence>
<dbReference type="AlphaFoldDB" id="A0A1B1B571"/>
<name>A0A1B1B571_9ACTN</name>
<dbReference type="OrthoDB" id="185014at2"/>
<dbReference type="EMBL" id="CP016279">
    <property type="protein sequence ID" value="ANP53954.1"/>
    <property type="molecule type" value="Genomic_DNA"/>
</dbReference>
<feature type="compositionally biased region" description="Basic and acidic residues" evidence="1">
    <location>
        <begin position="57"/>
        <end position="69"/>
    </location>
</feature>